<evidence type="ECO:0000313" key="2">
    <source>
        <dbReference type="Proteomes" id="UP001204142"/>
    </source>
</evidence>
<keyword evidence="2" id="KW-1185">Reference proteome</keyword>
<organism evidence="1 2">
    <name type="scientific">Limnobacter humi</name>
    <dbReference type="NCBI Taxonomy" id="1778671"/>
    <lineage>
        <taxon>Bacteria</taxon>
        <taxon>Pseudomonadati</taxon>
        <taxon>Pseudomonadota</taxon>
        <taxon>Betaproteobacteria</taxon>
        <taxon>Burkholderiales</taxon>
        <taxon>Burkholderiaceae</taxon>
        <taxon>Limnobacter</taxon>
    </lineage>
</organism>
<name>A0ABT1WIB5_9BURK</name>
<proteinExistence type="predicted"/>
<dbReference type="Proteomes" id="UP001204142">
    <property type="component" value="Unassembled WGS sequence"/>
</dbReference>
<comment type="caution">
    <text evidence="1">The sequence shown here is derived from an EMBL/GenBank/DDBJ whole genome shotgun (WGS) entry which is preliminary data.</text>
</comment>
<reference evidence="1 2" key="1">
    <citation type="submission" date="2022-07" db="EMBL/GenBank/DDBJ databases">
        <authorList>
            <person name="Xamxidin M."/>
            <person name="Wu M."/>
        </authorList>
    </citation>
    <scope>NUCLEOTIDE SEQUENCE [LARGE SCALE GENOMIC DNA]</scope>
    <source>
        <strain evidence="1 2">NBRC 111650</strain>
    </source>
</reference>
<dbReference type="RefSeq" id="WP_256764396.1">
    <property type="nucleotide sequence ID" value="NZ_JANIGO010000002.1"/>
</dbReference>
<dbReference type="EMBL" id="JANIGO010000002">
    <property type="protein sequence ID" value="MCQ8896618.1"/>
    <property type="molecule type" value="Genomic_DNA"/>
</dbReference>
<sequence>MSSFIENIRNLERESATMAALMVVATPSAVFSAGQGMGTAEGNPDTVAQLATSTGLSHSDFSSPALGMLVQPTTMPAWTAVASRYSVNDEGGLGAGTAMTEAPLAMLDGTLSSLQSDYVDFPLGGENFMVSTVVSSGLADASEAFDNPVDGLSSLLARLVEDAERAQADFSAEFNGERQGAVRGFIDDAGHQFSETTRDFFQDSVRGQVKGLLENVVDHTGSTELQLATDPVFAVDYYGTGATLVNSGLHAVPIGAITLPQLGPLVAQPQSALSDYWGR</sequence>
<accession>A0ABT1WIB5</accession>
<protein>
    <submittedName>
        <fullName evidence="1">Uncharacterized protein</fullName>
    </submittedName>
</protein>
<evidence type="ECO:0000313" key="1">
    <source>
        <dbReference type="EMBL" id="MCQ8896618.1"/>
    </source>
</evidence>
<gene>
    <name evidence="1" type="ORF">NQT62_09255</name>
</gene>